<evidence type="ECO:0000256" key="2">
    <source>
        <dbReference type="ARBA" id="ARBA00023125"/>
    </source>
</evidence>
<evidence type="ECO:0000313" key="6">
    <source>
        <dbReference type="Proteomes" id="UP000007962"/>
    </source>
</evidence>
<gene>
    <name evidence="5" type="ordered locus">Bcav_3360</name>
</gene>
<dbReference type="PRINTS" id="PR00036">
    <property type="entry name" value="HTHLACI"/>
</dbReference>
<dbReference type="InterPro" id="IPR000843">
    <property type="entry name" value="HTH_LacI"/>
</dbReference>
<dbReference type="KEGG" id="bcv:Bcav_3360"/>
<dbReference type="CDD" id="cd01392">
    <property type="entry name" value="HTH_LacI"/>
    <property type="match status" value="1"/>
</dbReference>
<proteinExistence type="predicted"/>
<dbReference type="PROSITE" id="PS50932">
    <property type="entry name" value="HTH_LACI_2"/>
    <property type="match status" value="1"/>
</dbReference>
<dbReference type="SUPFAM" id="SSF53822">
    <property type="entry name" value="Periplasmic binding protein-like I"/>
    <property type="match status" value="1"/>
</dbReference>
<keyword evidence="1" id="KW-0805">Transcription regulation</keyword>
<name>C5C1J2_BEUC1</name>
<dbReference type="PROSITE" id="PS00356">
    <property type="entry name" value="HTH_LACI_1"/>
    <property type="match status" value="1"/>
</dbReference>
<accession>C5C1J2</accession>
<dbReference type="PANTHER" id="PTHR30146">
    <property type="entry name" value="LACI-RELATED TRANSCRIPTIONAL REPRESSOR"/>
    <property type="match status" value="1"/>
</dbReference>
<dbReference type="eggNOG" id="COG1609">
    <property type="taxonomic scope" value="Bacteria"/>
</dbReference>
<dbReference type="AlphaFoldDB" id="C5C1J2"/>
<keyword evidence="3" id="KW-0804">Transcription</keyword>
<dbReference type="Gene3D" id="1.10.260.40">
    <property type="entry name" value="lambda repressor-like DNA-binding domains"/>
    <property type="match status" value="1"/>
</dbReference>
<keyword evidence="2" id="KW-0238">DNA-binding</keyword>
<protein>
    <submittedName>
        <fullName evidence="5">Transcriptional regulator, LacI family</fullName>
    </submittedName>
</protein>
<reference evidence="5 6" key="1">
    <citation type="journal article" date="2009" name="Stand. Genomic Sci.">
        <title>Complete genome sequence of Beutenbergia cavernae type strain (HKI 0122).</title>
        <authorList>
            <person name="Land M."/>
            <person name="Pukall R."/>
            <person name="Abt B."/>
            <person name="Goker M."/>
            <person name="Rohde M."/>
            <person name="Glavina Del Rio T."/>
            <person name="Tice H."/>
            <person name="Copeland A."/>
            <person name="Cheng J.F."/>
            <person name="Lucas S."/>
            <person name="Chen F."/>
            <person name="Nolan M."/>
            <person name="Bruce D."/>
            <person name="Goodwin L."/>
            <person name="Pitluck S."/>
            <person name="Ivanova N."/>
            <person name="Mavromatis K."/>
            <person name="Ovchinnikova G."/>
            <person name="Pati A."/>
            <person name="Chen A."/>
            <person name="Palaniappan K."/>
            <person name="Hauser L."/>
            <person name="Chang Y.J."/>
            <person name="Jefferies C.C."/>
            <person name="Saunders E."/>
            <person name="Brettin T."/>
            <person name="Detter J.C."/>
            <person name="Han C."/>
            <person name="Chain P."/>
            <person name="Bristow J."/>
            <person name="Eisen J.A."/>
            <person name="Markowitz V."/>
            <person name="Hugenholtz P."/>
            <person name="Kyrpides N.C."/>
            <person name="Klenk H.P."/>
            <person name="Lapidus A."/>
        </authorList>
    </citation>
    <scope>NUCLEOTIDE SEQUENCE [LARGE SCALE GENOMIC DNA]</scope>
    <source>
        <strain evidence="6">ATCC BAA-8 / DSM 12333 / NBRC 16432</strain>
    </source>
</reference>
<dbReference type="SUPFAM" id="SSF47413">
    <property type="entry name" value="lambda repressor-like DNA-binding domains"/>
    <property type="match status" value="1"/>
</dbReference>
<evidence type="ECO:0000313" key="5">
    <source>
        <dbReference type="EMBL" id="ACQ81602.1"/>
    </source>
</evidence>
<dbReference type="SMART" id="SM00354">
    <property type="entry name" value="HTH_LACI"/>
    <property type="match status" value="1"/>
</dbReference>
<organism evidence="5 6">
    <name type="scientific">Beutenbergia cavernae (strain ATCC BAA-8 / DSM 12333 / CCUG 43141 / JCM 11478 / NBRC 16432 / NCIMB 13614 / HKI 0122)</name>
    <dbReference type="NCBI Taxonomy" id="471853"/>
    <lineage>
        <taxon>Bacteria</taxon>
        <taxon>Bacillati</taxon>
        <taxon>Actinomycetota</taxon>
        <taxon>Actinomycetes</taxon>
        <taxon>Micrococcales</taxon>
        <taxon>Beutenbergiaceae</taxon>
        <taxon>Beutenbergia</taxon>
    </lineage>
</organism>
<dbReference type="InterPro" id="IPR010982">
    <property type="entry name" value="Lambda_DNA-bd_dom_sf"/>
</dbReference>
<dbReference type="EMBL" id="CP001618">
    <property type="protein sequence ID" value="ACQ81602.1"/>
    <property type="molecule type" value="Genomic_DNA"/>
</dbReference>
<dbReference type="STRING" id="471853.Bcav_3360"/>
<dbReference type="Pfam" id="PF00356">
    <property type="entry name" value="LacI"/>
    <property type="match status" value="1"/>
</dbReference>
<dbReference type="InterPro" id="IPR046335">
    <property type="entry name" value="LacI/GalR-like_sensor"/>
</dbReference>
<dbReference type="InterPro" id="IPR028082">
    <property type="entry name" value="Peripla_BP_I"/>
</dbReference>
<dbReference type="PANTHER" id="PTHR30146:SF153">
    <property type="entry name" value="LACTOSE OPERON REPRESSOR"/>
    <property type="match status" value="1"/>
</dbReference>
<dbReference type="CDD" id="cd06267">
    <property type="entry name" value="PBP1_LacI_sugar_binding-like"/>
    <property type="match status" value="1"/>
</dbReference>
<dbReference type="Gene3D" id="3.40.50.2300">
    <property type="match status" value="2"/>
</dbReference>
<dbReference type="GO" id="GO:0000976">
    <property type="term" value="F:transcription cis-regulatory region binding"/>
    <property type="evidence" value="ECO:0007669"/>
    <property type="project" value="TreeGrafter"/>
</dbReference>
<dbReference type="Proteomes" id="UP000007962">
    <property type="component" value="Chromosome"/>
</dbReference>
<evidence type="ECO:0000256" key="3">
    <source>
        <dbReference type="ARBA" id="ARBA00023163"/>
    </source>
</evidence>
<evidence type="ECO:0000259" key="4">
    <source>
        <dbReference type="PROSITE" id="PS50932"/>
    </source>
</evidence>
<sequence>MPVRTRPTLSDVAREAGVSLATASRAINGSPTRTVRADLRERVLEAAARLEYTPDANAQAMARGQTTSVGLVVHDVADPYFSTIAAGVTAAADDVGLAVTLAETRHDPRREVDLVELLHRQRARAIVLAGGRLGGADRAEELTRAIAGHRRSGGGVALIGQPLPEVPAVALDNSGGAAALARALHDAGHRRFGVIAGPADHLTARHRQAGFREALAELGTAAAPEHVVPSEFSRDGGYAGMTALLPHLGELDVVFAVTDLMAVGAMAAVRDAGLTVPTDVGVAGFDDIPTLRDITPGLTTVRVPLREIGAQALQLALALEQEPRVVVVRGEVVLRDSTARP</sequence>
<dbReference type="HOGENOM" id="CLU_037628_6_4_11"/>
<feature type="domain" description="HTH lacI-type" evidence="4">
    <location>
        <begin position="7"/>
        <end position="63"/>
    </location>
</feature>
<keyword evidence="6" id="KW-1185">Reference proteome</keyword>
<evidence type="ECO:0000256" key="1">
    <source>
        <dbReference type="ARBA" id="ARBA00023015"/>
    </source>
</evidence>
<dbReference type="GO" id="GO:0003700">
    <property type="term" value="F:DNA-binding transcription factor activity"/>
    <property type="evidence" value="ECO:0007669"/>
    <property type="project" value="TreeGrafter"/>
</dbReference>
<dbReference type="Pfam" id="PF13377">
    <property type="entry name" value="Peripla_BP_3"/>
    <property type="match status" value="1"/>
</dbReference>